<comment type="caution">
    <text evidence="1">The sequence shown here is derived from an EMBL/GenBank/DDBJ whole genome shotgun (WGS) entry which is preliminary data.</text>
</comment>
<reference evidence="2" key="1">
    <citation type="journal article" date="2019" name="Int. J. Syst. Evol. Microbiol.">
        <title>The Global Catalogue of Microorganisms (GCM) 10K type strain sequencing project: providing services to taxonomists for standard genome sequencing and annotation.</title>
        <authorList>
            <consortium name="The Broad Institute Genomics Platform"/>
            <consortium name="The Broad Institute Genome Sequencing Center for Infectious Disease"/>
            <person name="Wu L."/>
            <person name="Ma J."/>
        </authorList>
    </citation>
    <scope>NUCLEOTIDE SEQUENCE [LARGE SCALE GENOMIC DNA]</scope>
    <source>
        <strain evidence="2">CCUG 54518</strain>
    </source>
</reference>
<proteinExistence type="predicted"/>
<accession>A0ABW2R767</accession>
<organism evidence="1 2">
    <name type="scientific">Hydrogenophaga bisanensis</name>
    <dbReference type="NCBI Taxonomy" id="439611"/>
    <lineage>
        <taxon>Bacteria</taxon>
        <taxon>Pseudomonadati</taxon>
        <taxon>Pseudomonadota</taxon>
        <taxon>Betaproteobacteria</taxon>
        <taxon>Burkholderiales</taxon>
        <taxon>Comamonadaceae</taxon>
        <taxon>Hydrogenophaga</taxon>
    </lineage>
</organism>
<dbReference type="Pfam" id="PF20505">
    <property type="entry name" value="DUF6731"/>
    <property type="match status" value="1"/>
</dbReference>
<dbReference type="InterPro" id="IPR046618">
    <property type="entry name" value="DUF6731"/>
</dbReference>
<evidence type="ECO:0000313" key="2">
    <source>
        <dbReference type="Proteomes" id="UP001596495"/>
    </source>
</evidence>
<dbReference type="RefSeq" id="WP_382254556.1">
    <property type="nucleotide sequence ID" value="NZ_JBHTBX010000002.1"/>
</dbReference>
<gene>
    <name evidence="1" type="ORF">ACFQNJ_05295</name>
</gene>
<dbReference type="Proteomes" id="UP001596495">
    <property type="component" value="Unassembled WGS sequence"/>
</dbReference>
<protein>
    <submittedName>
        <fullName evidence="1">DUF6731 family protein</fullName>
    </submittedName>
</protein>
<evidence type="ECO:0000313" key="1">
    <source>
        <dbReference type="EMBL" id="MFC7433922.1"/>
    </source>
</evidence>
<dbReference type="EMBL" id="JBHTBX010000002">
    <property type="protein sequence ID" value="MFC7433922.1"/>
    <property type="molecule type" value="Genomic_DNA"/>
</dbReference>
<sequence length="286" mass="32690">MKVHAYKVEFADGSQPLEEVLQQIENEQSLRERIRLINQVELRVESITQLDGLWLMDFVRIRTSHGPGKVGRDSEVEGFEFEEEEGFGEETAALYDPTTGYILIQYNHFGVRGGAIADYFSAYDGTENNLYTFKPKYDEDVERRLINHGITRKISFCLDVTRMSEQDRQRGRPLSEAIDYGRQNGADKIKVEISVHGERNRSLAQGALDGLAALRSILGQNPDAVTKLEVSGKENQDSVTEVLDLIAHRLSVEFNDLVLGADLRYPRDERWRALIRAKNGWRQMLR</sequence>
<name>A0ABW2R767_9BURK</name>
<keyword evidence="2" id="KW-1185">Reference proteome</keyword>